<dbReference type="Gene3D" id="1.25.40.20">
    <property type="entry name" value="Ankyrin repeat-containing domain"/>
    <property type="match status" value="1"/>
</dbReference>
<dbReference type="Proteomes" id="UP001732720">
    <property type="component" value="Chromosome 5"/>
</dbReference>
<dbReference type="AlphaFoldDB" id="A0A8B7V4F9"/>
<dbReference type="SUPFAM" id="SSF48403">
    <property type="entry name" value="Ankyrin repeat"/>
    <property type="match status" value="1"/>
</dbReference>
<dbReference type="PANTHER" id="PTHR22677:SF3">
    <property type="entry name" value="ANKYRIN REPEAT DOMAIN-CONTAINING PROTEIN 60"/>
    <property type="match status" value="1"/>
</dbReference>
<dbReference type="InterPro" id="IPR002110">
    <property type="entry name" value="Ankyrin_rpt"/>
</dbReference>
<dbReference type="RefSeq" id="XP_020025635.2">
    <property type="nucleotide sequence ID" value="XM_020170046.2"/>
</dbReference>
<dbReference type="KEGG" id="ccan:109690600"/>
<name>A0A8B7V4F9_CASCN</name>
<dbReference type="PANTHER" id="PTHR22677">
    <property type="entry name" value="ANKYRIN REPEAT DOMAIN-CONTAINING PROTEIN 60"/>
    <property type="match status" value="1"/>
</dbReference>
<dbReference type="InterPro" id="IPR000626">
    <property type="entry name" value="Ubiquitin-like_dom"/>
</dbReference>
<reference evidence="3" key="1">
    <citation type="submission" date="2025-08" db="UniProtKB">
        <authorList>
            <consortium name="RefSeq"/>
        </authorList>
    </citation>
    <scope>IDENTIFICATION</scope>
</reference>
<sequence>MTVRELKEELDLMVAIPFDLQRLHYLDQGVLLDDTTLKFQDLVPDGIISLCIWHYDGWTELILAAIDGDPSKLSCLGITEDSFYRTAHSKHFEGEQWKQWTSQRAFVALYICSHRGHTEAVRYLLAQGTNCVSKSPVGRTPLHVAAAMGRLDCISLLMKHGFSIHDRDNKGETALTVARRLNRKKCEKRMFLLHCMARSGAKDPRTLHMKDILRRATTSGFESNNSWH</sequence>
<organism evidence="3">
    <name type="scientific">Castor canadensis</name>
    <name type="common">American beaver</name>
    <dbReference type="NCBI Taxonomy" id="51338"/>
    <lineage>
        <taxon>Eukaryota</taxon>
        <taxon>Metazoa</taxon>
        <taxon>Chordata</taxon>
        <taxon>Craniata</taxon>
        <taxon>Vertebrata</taxon>
        <taxon>Euteleostomi</taxon>
        <taxon>Mammalia</taxon>
        <taxon>Eutheria</taxon>
        <taxon>Euarchontoglires</taxon>
        <taxon>Glires</taxon>
        <taxon>Rodentia</taxon>
        <taxon>Castorimorpha</taxon>
        <taxon>Castoridae</taxon>
        <taxon>Castor</taxon>
    </lineage>
</organism>
<dbReference type="CDD" id="cd17063">
    <property type="entry name" value="Ubl_ANKRD60"/>
    <property type="match status" value="1"/>
</dbReference>
<dbReference type="SMART" id="SM00248">
    <property type="entry name" value="ANK"/>
    <property type="match status" value="2"/>
</dbReference>
<dbReference type="CTD" id="140731"/>
<protein>
    <submittedName>
        <fullName evidence="3">Ankyrin repeat domain-containing protein 60</fullName>
    </submittedName>
</protein>
<gene>
    <name evidence="3" type="primary">Ankrd60</name>
</gene>
<accession>A0A8B7V4F9</accession>
<evidence type="ECO:0000256" key="1">
    <source>
        <dbReference type="PROSITE-ProRule" id="PRU00023"/>
    </source>
</evidence>
<dbReference type="PROSITE" id="PS50088">
    <property type="entry name" value="ANK_REPEAT"/>
    <property type="match status" value="1"/>
</dbReference>
<dbReference type="OrthoDB" id="10258888at2759"/>
<dbReference type="PROSITE" id="PS50297">
    <property type="entry name" value="ANK_REP_REGION"/>
    <property type="match status" value="1"/>
</dbReference>
<dbReference type="SUPFAM" id="SSF54236">
    <property type="entry name" value="Ubiquitin-like"/>
    <property type="match status" value="1"/>
</dbReference>
<evidence type="ECO:0000313" key="2">
    <source>
        <dbReference type="Proteomes" id="UP001732720"/>
    </source>
</evidence>
<dbReference type="PROSITE" id="PS50053">
    <property type="entry name" value="UBIQUITIN_2"/>
    <property type="match status" value="1"/>
</dbReference>
<dbReference type="Pfam" id="PF12796">
    <property type="entry name" value="Ank_2"/>
    <property type="match status" value="1"/>
</dbReference>
<dbReference type="InterPro" id="IPR039323">
    <property type="entry name" value="ANKRD_45/46/60"/>
</dbReference>
<evidence type="ECO:0000313" key="3">
    <source>
        <dbReference type="RefSeq" id="XP_020025635.2"/>
    </source>
</evidence>
<dbReference type="InterPro" id="IPR029071">
    <property type="entry name" value="Ubiquitin-like_domsf"/>
</dbReference>
<dbReference type="InterPro" id="IPR036770">
    <property type="entry name" value="Ankyrin_rpt-contain_sf"/>
</dbReference>
<keyword evidence="1" id="KW-0040">ANK repeat</keyword>
<keyword evidence="2" id="KW-1185">Reference proteome</keyword>
<dbReference type="GeneID" id="109690600"/>
<proteinExistence type="predicted"/>